<sequence length="111" mass="12793">MAHPRRDIRQPRYLDDFMVTRPRRQLPSNTLYDHSTEGATTQLPAPLSTPERSAPQNVTSEDILSAPWEIREDNNQLRQEMQNPLSNLSLRAPRQPSCPTERHSVEFDDTA</sequence>
<feature type="region of interest" description="Disordered" evidence="1">
    <location>
        <begin position="20"/>
        <end position="67"/>
    </location>
</feature>
<accession>A0ABV0XVA7</accession>
<organism evidence="2 3">
    <name type="scientific">Ameca splendens</name>
    <dbReference type="NCBI Taxonomy" id="208324"/>
    <lineage>
        <taxon>Eukaryota</taxon>
        <taxon>Metazoa</taxon>
        <taxon>Chordata</taxon>
        <taxon>Craniata</taxon>
        <taxon>Vertebrata</taxon>
        <taxon>Euteleostomi</taxon>
        <taxon>Actinopterygii</taxon>
        <taxon>Neopterygii</taxon>
        <taxon>Teleostei</taxon>
        <taxon>Neoteleostei</taxon>
        <taxon>Acanthomorphata</taxon>
        <taxon>Ovalentaria</taxon>
        <taxon>Atherinomorphae</taxon>
        <taxon>Cyprinodontiformes</taxon>
        <taxon>Goodeidae</taxon>
        <taxon>Ameca</taxon>
    </lineage>
</organism>
<proteinExistence type="predicted"/>
<gene>
    <name evidence="2" type="ORF">AMECASPLE_031853</name>
</gene>
<feature type="region of interest" description="Disordered" evidence="1">
    <location>
        <begin position="81"/>
        <end position="111"/>
    </location>
</feature>
<dbReference type="Proteomes" id="UP001469553">
    <property type="component" value="Unassembled WGS sequence"/>
</dbReference>
<evidence type="ECO:0000313" key="2">
    <source>
        <dbReference type="EMBL" id="MEQ2285443.1"/>
    </source>
</evidence>
<dbReference type="EMBL" id="JAHRIP010013436">
    <property type="protein sequence ID" value="MEQ2285443.1"/>
    <property type="molecule type" value="Genomic_DNA"/>
</dbReference>
<evidence type="ECO:0000256" key="1">
    <source>
        <dbReference type="SAM" id="MobiDB-lite"/>
    </source>
</evidence>
<name>A0ABV0XVA7_9TELE</name>
<reference evidence="2 3" key="1">
    <citation type="submission" date="2021-06" db="EMBL/GenBank/DDBJ databases">
        <authorList>
            <person name="Palmer J.M."/>
        </authorList>
    </citation>
    <scope>NUCLEOTIDE SEQUENCE [LARGE SCALE GENOMIC DNA]</scope>
    <source>
        <strain evidence="2 3">AS_MEX2019</strain>
        <tissue evidence="2">Muscle</tissue>
    </source>
</reference>
<evidence type="ECO:0000313" key="3">
    <source>
        <dbReference type="Proteomes" id="UP001469553"/>
    </source>
</evidence>
<feature type="compositionally biased region" description="Polar residues" evidence="1">
    <location>
        <begin position="26"/>
        <end position="43"/>
    </location>
</feature>
<protein>
    <submittedName>
        <fullName evidence="2">Uncharacterized protein</fullName>
    </submittedName>
</protein>
<feature type="compositionally biased region" description="Basic and acidic residues" evidence="1">
    <location>
        <begin position="100"/>
        <end position="111"/>
    </location>
</feature>
<comment type="caution">
    <text evidence="2">The sequence shown here is derived from an EMBL/GenBank/DDBJ whole genome shotgun (WGS) entry which is preliminary data.</text>
</comment>
<keyword evidence="3" id="KW-1185">Reference proteome</keyword>
<feature type="compositionally biased region" description="Polar residues" evidence="1">
    <location>
        <begin position="50"/>
        <end position="62"/>
    </location>
</feature>